<dbReference type="PROSITE" id="PS01265">
    <property type="entry name" value="TPX"/>
    <property type="match status" value="1"/>
</dbReference>
<dbReference type="Proteomes" id="UP000305202">
    <property type="component" value="Unassembled WGS sequence"/>
</dbReference>
<reference evidence="7 8" key="1">
    <citation type="submission" date="2019-04" db="EMBL/GenBank/DDBJ databases">
        <authorList>
            <person name="Li M."/>
            <person name="Gao C."/>
        </authorList>
    </citation>
    <scope>NUCLEOTIDE SEQUENCE [LARGE SCALE GENOMIC DNA]</scope>
    <source>
        <strain evidence="7 8">BGMRC 2031</strain>
    </source>
</reference>
<dbReference type="InterPro" id="IPR018219">
    <property type="entry name" value="Tpx_CS"/>
</dbReference>
<dbReference type="InterPro" id="IPR013740">
    <property type="entry name" value="Redoxin"/>
</dbReference>
<keyword evidence="4" id="KW-1015">Disulfide bond</keyword>
<dbReference type="InterPro" id="IPR002065">
    <property type="entry name" value="TPX"/>
</dbReference>
<sequence>MSRTVYFQGKPFRVADTLPRRGQTARDFSLVAKDLSDITLNNHAGKRKVMNIFPSIDTAICAATVRRFDEMAACLAETVVLCISADLPFAQSRFCGAQGLHRVVTLSTLRDAHFKSAYGVDILDGPLKGLTARASLVLDEHDRVIYSHMADDIIDEPPYEDIWTAARRGV</sequence>
<evidence type="ECO:0000256" key="2">
    <source>
        <dbReference type="ARBA" id="ARBA00022862"/>
    </source>
</evidence>
<evidence type="ECO:0000256" key="3">
    <source>
        <dbReference type="ARBA" id="ARBA00023002"/>
    </source>
</evidence>
<dbReference type="EC" id="1.11.1.-" evidence="7"/>
<evidence type="ECO:0000259" key="6">
    <source>
        <dbReference type="PROSITE" id="PS51352"/>
    </source>
</evidence>
<accession>A0ABY2SQ48</accession>
<dbReference type="Pfam" id="PF08534">
    <property type="entry name" value="Redoxin"/>
    <property type="match status" value="1"/>
</dbReference>
<keyword evidence="1 7" id="KW-0575">Peroxidase</keyword>
<keyword evidence="3 7" id="KW-0560">Oxidoreductase</keyword>
<dbReference type="InterPro" id="IPR050455">
    <property type="entry name" value="Tpx_Peroxidase_subfamily"/>
</dbReference>
<dbReference type="GO" id="GO:0004601">
    <property type="term" value="F:peroxidase activity"/>
    <property type="evidence" value="ECO:0007669"/>
    <property type="project" value="UniProtKB-KW"/>
</dbReference>
<dbReference type="NCBIfam" id="NF001808">
    <property type="entry name" value="PRK00522.1"/>
    <property type="match status" value="1"/>
</dbReference>
<dbReference type="InterPro" id="IPR036249">
    <property type="entry name" value="Thioredoxin-like_sf"/>
</dbReference>
<comment type="caution">
    <text evidence="7">The sequence shown here is derived from an EMBL/GenBank/DDBJ whole genome shotgun (WGS) entry which is preliminary data.</text>
</comment>
<gene>
    <name evidence="7" type="ORF">FCN80_02765</name>
</gene>
<dbReference type="Gene3D" id="3.40.30.10">
    <property type="entry name" value="Glutaredoxin"/>
    <property type="match status" value="1"/>
</dbReference>
<dbReference type="PANTHER" id="PTHR43110">
    <property type="entry name" value="THIOL PEROXIDASE"/>
    <property type="match status" value="1"/>
</dbReference>
<keyword evidence="8" id="KW-1185">Reference proteome</keyword>
<feature type="domain" description="Thioredoxin" evidence="6">
    <location>
        <begin position="19"/>
        <end position="170"/>
    </location>
</feature>
<name>A0ABY2SQ48_9HYPH</name>
<protein>
    <submittedName>
        <fullName evidence="7">Thiol peroxidase</fullName>
        <ecNumber evidence="7">1.11.1.-</ecNumber>
    </submittedName>
</protein>
<dbReference type="PANTHER" id="PTHR43110:SF1">
    <property type="entry name" value="THIOL PEROXIDASE"/>
    <property type="match status" value="1"/>
</dbReference>
<evidence type="ECO:0000313" key="8">
    <source>
        <dbReference type="Proteomes" id="UP000305202"/>
    </source>
</evidence>
<dbReference type="CDD" id="cd03014">
    <property type="entry name" value="PRX_Atyp2cys"/>
    <property type="match status" value="1"/>
</dbReference>
<proteinExistence type="predicted"/>
<keyword evidence="5" id="KW-0676">Redox-active center</keyword>
<evidence type="ECO:0000256" key="1">
    <source>
        <dbReference type="ARBA" id="ARBA00022559"/>
    </source>
</evidence>
<keyword evidence="2" id="KW-0049">Antioxidant</keyword>
<organism evidence="7 8">
    <name type="scientific">Martelella alba</name>
    <dbReference type="NCBI Taxonomy" id="2590451"/>
    <lineage>
        <taxon>Bacteria</taxon>
        <taxon>Pseudomonadati</taxon>
        <taxon>Pseudomonadota</taxon>
        <taxon>Alphaproteobacteria</taxon>
        <taxon>Hyphomicrobiales</taxon>
        <taxon>Aurantimonadaceae</taxon>
        <taxon>Martelella</taxon>
    </lineage>
</organism>
<dbReference type="SUPFAM" id="SSF52833">
    <property type="entry name" value="Thioredoxin-like"/>
    <property type="match status" value="1"/>
</dbReference>
<dbReference type="EMBL" id="SZPQ01000002">
    <property type="protein sequence ID" value="TKI08091.1"/>
    <property type="molecule type" value="Genomic_DNA"/>
</dbReference>
<evidence type="ECO:0000256" key="4">
    <source>
        <dbReference type="ARBA" id="ARBA00023157"/>
    </source>
</evidence>
<dbReference type="InterPro" id="IPR013766">
    <property type="entry name" value="Thioredoxin_domain"/>
</dbReference>
<dbReference type="PROSITE" id="PS51352">
    <property type="entry name" value="THIOREDOXIN_2"/>
    <property type="match status" value="1"/>
</dbReference>
<evidence type="ECO:0000256" key="5">
    <source>
        <dbReference type="ARBA" id="ARBA00023284"/>
    </source>
</evidence>
<evidence type="ECO:0000313" key="7">
    <source>
        <dbReference type="EMBL" id="TKI08091.1"/>
    </source>
</evidence>
<dbReference type="RefSeq" id="WP_136988364.1">
    <property type="nucleotide sequence ID" value="NZ_SZPQ01000002.1"/>
</dbReference>